<reference evidence="2" key="1">
    <citation type="journal article" date="2007" name="Nature">
        <title>The grapevine genome sequence suggests ancestral hexaploidization in major angiosperm phyla.</title>
        <authorList>
            <consortium name="The French-Italian Public Consortium for Grapevine Genome Characterization."/>
            <person name="Jaillon O."/>
            <person name="Aury J.-M."/>
            <person name="Noel B."/>
            <person name="Policriti A."/>
            <person name="Clepet C."/>
            <person name="Casagrande A."/>
            <person name="Choisne N."/>
            <person name="Aubourg S."/>
            <person name="Vitulo N."/>
            <person name="Jubin C."/>
            <person name="Vezzi A."/>
            <person name="Legeai F."/>
            <person name="Hugueney P."/>
            <person name="Dasilva C."/>
            <person name="Horner D."/>
            <person name="Mica E."/>
            <person name="Jublot D."/>
            <person name="Poulain J."/>
            <person name="Bruyere C."/>
            <person name="Billault A."/>
            <person name="Segurens B."/>
            <person name="Gouyvenoux M."/>
            <person name="Ugarte E."/>
            <person name="Cattonaro F."/>
            <person name="Anthouard V."/>
            <person name="Vico V."/>
            <person name="Del Fabbro C."/>
            <person name="Alaux M."/>
            <person name="Di Gaspero G."/>
            <person name="Dumas V."/>
            <person name="Felice N."/>
            <person name="Paillard S."/>
            <person name="Juman I."/>
            <person name="Moroldo M."/>
            <person name="Scalabrin S."/>
            <person name="Canaguier A."/>
            <person name="Le Clainche I."/>
            <person name="Malacrida G."/>
            <person name="Durand E."/>
            <person name="Pesole G."/>
            <person name="Laucou V."/>
            <person name="Chatelet P."/>
            <person name="Merdinoglu D."/>
            <person name="Delledonne M."/>
            <person name="Pezzotti M."/>
            <person name="Lecharny A."/>
            <person name="Scarpelli C."/>
            <person name="Artiguenave F."/>
            <person name="Pe M.E."/>
            <person name="Valle G."/>
            <person name="Morgante M."/>
            <person name="Caboche M."/>
            <person name="Adam-Blondon A.-F."/>
            <person name="Weissenbach J."/>
            <person name="Quetier F."/>
            <person name="Wincker P."/>
        </authorList>
    </citation>
    <scope>NUCLEOTIDE SEQUENCE [LARGE SCALE GENOMIC DNA]</scope>
    <source>
        <strain evidence="2">cv. Pinot noir / PN40024</strain>
    </source>
</reference>
<proteinExistence type="predicted"/>
<dbReference type="Proteomes" id="UP000009183">
    <property type="component" value="Chromosome 7"/>
</dbReference>
<dbReference type="EMBL" id="FN595233">
    <property type="protein sequence ID" value="CBI21508.3"/>
    <property type="molecule type" value="Genomic_DNA"/>
</dbReference>
<dbReference type="PaxDb" id="29760-VIT_07s0031g01590.t01"/>
<dbReference type="HOGENOM" id="CLU_3280618_0_0_1"/>
<accession>D7SW59</accession>
<evidence type="ECO:0000313" key="1">
    <source>
        <dbReference type="EMBL" id="CBI21508.3"/>
    </source>
</evidence>
<name>D7SW59_VITVI</name>
<dbReference type="InParanoid" id="D7SW59"/>
<keyword evidence="2" id="KW-1185">Reference proteome</keyword>
<evidence type="ECO:0000313" key="2">
    <source>
        <dbReference type="Proteomes" id="UP000009183"/>
    </source>
</evidence>
<protein>
    <submittedName>
        <fullName evidence="1">Uncharacterized protein</fullName>
    </submittedName>
</protein>
<dbReference type="AlphaFoldDB" id="D7SW59"/>
<organism evidence="1 2">
    <name type="scientific">Vitis vinifera</name>
    <name type="common">Grape</name>
    <dbReference type="NCBI Taxonomy" id="29760"/>
    <lineage>
        <taxon>Eukaryota</taxon>
        <taxon>Viridiplantae</taxon>
        <taxon>Streptophyta</taxon>
        <taxon>Embryophyta</taxon>
        <taxon>Tracheophyta</taxon>
        <taxon>Spermatophyta</taxon>
        <taxon>Magnoliopsida</taxon>
        <taxon>eudicotyledons</taxon>
        <taxon>Gunneridae</taxon>
        <taxon>Pentapetalae</taxon>
        <taxon>rosids</taxon>
        <taxon>Vitales</taxon>
        <taxon>Vitaceae</taxon>
        <taxon>Viteae</taxon>
        <taxon>Vitis</taxon>
    </lineage>
</organism>
<gene>
    <name evidence="1" type="ordered locus">VIT_07s0031g01590</name>
</gene>
<sequence length="41" mass="4584">MPVFDQCHSRVLTVARSTNFTSSLESSSLITHPVQSTISYR</sequence>